<dbReference type="AlphaFoldDB" id="A0A1Z1FF75"/>
<dbReference type="SUPFAM" id="SSF55729">
    <property type="entry name" value="Acyl-CoA N-acyltransferases (Nat)"/>
    <property type="match status" value="1"/>
</dbReference>
<dbReference type="RefSeq" id="WP_066848820.1">
    <property type="nucleotide sequence ID" value="NZ_CP019602.1"/>
</dbReference>
<keyword evidence="3" id="KW-1185">Reference proteome</keyword>
<protein>
    <submittedName>
        <fullName evidence="2">GNAT family N-acetyltransferase</fullName>
    </submittedName>
</protein>
<evidence type="ECO:0000313" key="2">
    <source>
        <dbReference type="EMBL" id="ARU17412.1"/>
    </source>
</evidence>
<dbReference type="Pfam" id="PF13527">
    <property type="entry name" value="Acetyltransf_9"/>
    <property type="match status" value="1"/>
</dbReference>
<keyword evidence="2" id="KW-0808">Transferase</keyword>
<organism evidence="2 3">
    <name type="scientific">Croceicoccus marinus</name>
    <dbReference type="NCBI Taxonomy" id="450378"/>
    <lineage>
        <taxon>Bacteria</taxon>
        <taxon>Pseudomonadati</taxon>
        <taxon>Pseudomonadota</taxon>
        <taxon>Alphaproteobacteria</taxon>
        <taxon>Sphingomonadales</taxon>
        <taxon>Erythrobacteraceae</taxon>
        <taxon>Croceicoccus</taxon>
    </lineage>
</organism>
<dbReference type="Proteomes" id="UP000195807">
    <property type="component" value="Chromosome"/>
</dbReference>
<dbReference type="OrthoDB" id="9815099at2"/>
<gene>
    <name evidence="2" type="ORF">A9D14_09675</name>
</gene>
<reference evidence="2 3" key="1">
    <citation type="submission" date="2017-01" db="EMBL/GenBank/DDBJ databases">
        <title>Complete genome sequence of esterase-producing bacterium Croceicoccus marinus E4A9.</title>
        <authorList>
            <person name="Wu Y.-H."/>
            <person name="Cheng H."/>
            <person name="Xu L."/>
            <person name="Huo Y.-Y."/>
            <person name="Wang C.-S."/>
            <person name="Xu X.-W."/>
        </authorList>
    </citation>
    <scope>NUCLEOTIDE SEQUENCE [LARGE SCALE GENOMIC DNA]</scope>
    <source>
        <strain evidence="2 3">E4A9</strain>
    </source>
</reference>
<sequence length="171" mass="18205">MPTIIPLDQVDPAMVEELLDRAFGPDRHGRTAYSVRDGTEPLGALSFAALDDDDWLAGSIQCWPVALTDPSGRPHPMIMIGPVAVVPELQNAGYGKALMLASIAALQAGGAVPLPQVLIGDADYYGRFFGFVAEPTQGWSLPGPYDPARLLVRCENLSVLPQLGALGPWRG</sequence>
<dbReference type="InterPro" id="IPR016181">
    <property type="entry name" value="Acyl_CoA_acyltransferase"/>
</dbReference>
<dbReference type="CDD" id="cd04301">
    <property type="entry name" value="NAT_SF"/>
    <property type="match status" value="1"/>
</dbReference>
<dbReference type="InterPro" id="IPR000182">
    <property type="entry name" value="GNAT_dom"/>
</dbReference>
<dbReference type="PROSITE" id="PS51186">
    <property type="entry name" value="GNAT"/>
    <property type="match status" value="1"/>
</dbReference>
<dbReference type="Gene3D" id="3.40.630.30">
    <property type="match status" value="1"/>
</dbReference>
<dbReference type="KEGG" id="cman:A9D14_09675"/>
<dbReference type="GO" id="GO:0016747">
    <property type="term" value="F:acyltransferase activity, transferring groups other than amino-acyl groups"/>
    <property type="evidence" value="ECO:0007669"/>
    <property type="project" value="InterPro"/>
</dbReference>
<name>A0A1Z1FF75_9SPHN</name>
<evidence type="ECO:0000313" key="3">
    <source>
        <dbReference type="Proteomes" id="UP000195807"/>
    </source>
</evidence>
<dbReference type="EMBL" id="CP019602">
    <property type="protein sequence ID" value="ARU17412.1"/>
    <property type="molecule type" value="Genomic_DNA"/>
</dbReference>
<feature type="domain" description="N-acetyltransferase" evidence="1">
    <location>
        <begin position="2"/>
        <end position="152"/>
    </location>
</feature>
<dbReference type="STRING" id="450378.GCA_001661675_01948"/>
<proteinExistence type="predicted"/>
<accession>A0A1Z1FF75</accession>
<evidence type="ECO:0000259" key="1">
    <source>
        <dbReference type="PROSITE" id="PS51186"/>
    </source>
</evidence>